<dbReference type="InterPro" id="IPR019734">
    <property type="entry name" value="TPR_rpt"/>
</dbReference>
<keyword evidence="2" id="KW-0802">TPR repeat</keyword>
<dbReference type="PANTHER" id="PTHR44943">
    <property type="entry name" value="CELLULOSE SYNTHASE OPERON PROTEIN C"/>
    <property type="match status" value="1"/>
</dbReference>
<dbReference type="Pfam" id="PF13181">
    <property type="entry name" value="TPR_8"/>
    <property type="match status" value="1"/>
</dbReference>
<feature type="non-terminal residue" evidence="3">
    <location>
        <position position="151"/>
    </location>
</feature>
<gene>
    <name evidence="3" type="ORF">B1B_07415</name>
</gene>
<evidence type="ECO:0000256" key="2">
    <source>
        <dbReference type="ARBA" id="ARBA00022803"/>
    </source>
</evidence>
<dbReference type="AlphaFoldDB" id="T1ANE6"/>
<dbReference type="Gene3D" id="1.25.40.10">
    <property type="entry name" value="Tetratricopeptide repeat domain"/>
    <property type="match status" value="1"/>
</dbReference>
<evidence type="ECO:0000256" key="1">
    <source>
        <dbReference type="ARBA" id="ARBA00022737"/>
    </source>
</evidence>
<keyword evidence="1" id="KW-0677">Repeat</keyword>
<comment type="caution">
    <text evidence="3">The sequence shown here is derived from an EMBL/GenBank/DDBJ whole genome shotgun (WGS) entry which is preliminary data.</text>
</comment>
<dbReference type="InterPro" id="IPR051685">
    <property type="entry name" value="Ycf3/AcsC/BcsC/TPR_MFPF"/>
</dbReference>
<dbReference type="SUPFAM" id="SSF48452">
    <property type="entry name" value="TPR-like"/>
    <property type="match status" value="1"/>
</dbReference>
<name>T1ANE6_9ZZZZ</name>
<dbReference type="PANTHER" id="PTHR44943:SF8">
    <property type="entry name" value="TPR REPEAT-CONTAINING PROTEIN MJ0263"/>
    <property type="match status" value="1"/>
</dbReference>
<evidence type="ECO:0000313" key="3">
    <source>
        <dbReference type="EMBL" id="EQD62111.1"/>
    </source>
</evidence>
<dbReference type="SMART" id="SM00028">
    <property type="entry name" value="TPR"/>
    <property type="match status" value="3"/>
</dbReference>
<accession>T1ANE6</accession>
<proteinExistence type="predicted"/>
<organism evidence="3">
    <name type="scientific">mine drainage metagenome</name>
    <dbReference type="NCBI Taxonomy" id="410659"/>
    <lineage>
        <taxon>unclassified sequences</taxon>
        <taxon>metagenomes</taxon>
        <taxon>ecological metagenomes</taxon>
    </lineage>
</organism>
<sequence>MDQQGRLLKEALAFTRENLAALTARNGSEVAELMDRAALGLYRLSLNDIALEAVDLALTLNPNLPSALQHKGIILLAMNQNLDQVLPLLDRALSLNPQDKNLWAGKGDALKLLGRPEEAVQAYLHAQQLDATSTQFVDRALKLVPGHPEAL</sequence>
<reference evidence="3" key="1">
    <citation type="submission" date="2013-08" db="EMBL/GenBank/DDBJ databases">
        <authorList>
            <person name="Mendez C."/>
            <person name="Richter M."/>
            <person name="Ferrer M."/>
            <person name="Sanchez J."/>
        </authorList>
    </citation>
    <scope>NUCLEOTIDE SEQUENCE</scope>
</reference>
<dbReference type="InterPro" id="IPR011990">
    <property type="entry name" value="TPR-like_helical_dom_sf"/>
</dbReference>
<reference evidence="3" key="2">
    <citation type="journal article" date="2014" name="ISME J.">
        <title>Microbial stratification in low pH oxic and suboxic macroscopic growths along an acid mine drainage.</title>
        <authorList>
            <person name="Mendez-Garcia C."/>
            <person name="Mesa V."/>
            <person name="Sprenger R.R."/>
            <person name="Richter M."/>
            <person name="Diez M.S."/>
            <person name="Solano J."/>
            <person name="Bargiela R."/>
            <person name="Golyshina O.V."/>
            <person name="Manteca A."/>
            <person name="Ramos J.L."/>
            <person name="Gallego J.R."/>
            <person name="Llorente I."/>
            <person name="Martins Dos Santos V.A."/>
            <person name="Jensen O.N."/>
            <person name="Pelaez A.I."/>
            <person name="Sanchez J."/>
            <person name="Ferrer M."/>
        </authorList>
    </citation>
    <scope>NUCLEOTIDE SEQUENCE</scope>
</reference>
<protein>
    <submittedName>
        <fullName evidence="3">Tetratricopeptide repeat domain-containing protein</fullName>
    </submittedName>
</protein>
<dbReference type="EMBL" id="AUZY01004716">
    <property type="protein sequence ID" value="EQD62111.1"/>
    <property type="molecule type" value="Genomic_DNA"/>
</dbReference>